<organism evidence="3 4">
    <name type="scientific">Tritrichomonas musculus</name>
    <dbReference type="NCBI Taxonomy" id="1915356"/>
    <lineage>
        <taxon>Eukaryota</taxon>
        <taxon>Metamonada</taxon>
        <taxon>Parabasalia</taxon>
        <taxon>Tritrichomonadida</taxon>
        <taxon>Tritrichomonadidae</taxon>
        <taxon>Tritrichomonas</taxon>
    </lineage>
</organism>
<gene>
    <name evidence="3" type="ORF">M9Y10_040565</name>
</gene>
<evidence type="ECO:0000256" key="1">
    <source>
        <dbReference type="ARBA" id="ARBA00008455"/>
    </source>
</evidence>
<dbReference type="Gene3D" id="3.90.70.10">
    <property type="entry name" value="Cysteine proteinases"/>
    <property type="match status" value="1"/>
</dbReference>
<dbReference type="Proteomes" id="UP001470230">
    <property type="component" value="Unassembled WGS sequence"/>
</dbReference>
<proteinExistence type="inferred from homology"/>
<reference evidence="3 4" key="1">
    <citation type="submission" date="2024-04" db="EMBL/GenBank/DDBJ databases">
        <title>Tritrichomonas musculus Genome.</title>
        <authorList>
            <person name="Alves-Ferreira E."/>
            <person name="Grigg M."/>
            <person name="Lorenzi H."/>
            <person name="Galac M."/>
        </authorList>
    </citation>
    <scope>NUCLEOTIDE SEQUENCE [LARGE SCALE GENOMIC DNA]</scope>
    <source>
        <strain evidence="3 4">EAF2021</strain>
    </source>
</reference>
<dbReference type="Pfam" id="PF00112">
    <property type="entry name" value="Peptidase_C1"/>
    <property type="match status" value="1"/>
</dbReference>
<dbReference type="PANTHER" id="PTHR12411">
    <property type="entry name" value="CYSTEINE PROTEASE FAMILY C1-RELATED"/>
    <property type="match status" value="1"/>
</dbReference>
<dbReference type="InterPro" id="IPR000668">
    <property type="entry name" value="Peptidase_C1A_C"/>
</dbReference>
<keyword evidence="4" id="KW-1185">Reference proteome</keyword>
<feature type="domain" description="Peptidase C1A papain C-terminal" evidence="2">
    <location>
        <begin position="1"/>
        <end position="106"/>
    </location>
</feature>
<evidence type="ECO:0000313" key="3">
    <source>
        <dbReference type="EMBL" id="KAK8835746.1"/>
    </source>
</evidence>
<dbReference type="SMART" id="SM00645">
    <property type="entry name" value="Pept_C1"/>
    <property type="match status" value="1"/>
</dbReference>
<sequence>MYNYGTCKFSLEKGVAKVKKYYRPTTTGDEDALAEACEKDGVVSIAIDASNCSYDLGHAVGLVGFGVDNDVKYWIVRNSWGEKGYVRMVRGKNNQCGVASDVIIPQV</sequence>
<comment type="caution">
    <text evidence="3">The sequence shown here is derived from an EMBL/GenBank/DDBJ whole genome shotgun (WGS) entry which is preliminary data.</text>
</comment>
<comment type="similarity">
    <text evidence="1">Belongs to the peptidase C1 family.</text>
</comment>
<name>A0ABR2GQ04_9EUKA</name>
<dbReference type="SUPFAM" id="SSF54001">
    <property type="entry name" value="Cysteine proteinases"/>
    <property type="match status" value="1"/>
</dbReference>
<evidence type="ECO:0000313" key="4">
    <source>
        <dbReference type="Proteomes" id="UP001470230"/>
    </source>
</evidence>
<evidence type="ECO:0000259" key="2">
    <source>
        <dbReference type="SMART" id="SM00645"/>
    </source>
</evidence>
<dbReference type="InterPro" id="IPR013128">
    <property type="entry name" value="Peptidase_C1A"/>
</dbReference>
<dbReference type="InterPro" id="IPR038765">
    <property type="entry name" value="Papain-like_cys_pep_sf"/>
</dbReference>
<accession>A0ABR2GQ04</accession>
<dbReference type="EMBL" id="JAPFFF010000075">
    <property type="protein sequence ID" value="KAK8835746.1"/>
    <property type="molecule type" value="Genomic_DNA"/>
</dbReference>
<protein>
    <recommendedName>
        <fullName evidence="2">Peptidase C1A papain C-terminal domain-containing protein</fullName>
    </recommendedName>
</protein>